<sequence length="208" mass="23449">MDGRPTLAEHGVATDALRSLMATGFATFQSRRDAQPAIASLGIEDSPTTLVPKPKATSDPWSHSDLYGYGAFPWHTDGAVATTPPRWMVLECERLERASHTELLDLPAELLDRLRRLPMRVRDRNGRVRFLSAYRVVNGVRCLRWDPRVCVVKDTELSHLIGQQPPTVLCEWAAGRVVIVDNWRLLHRRPAVDPGAARTLLRTYVRTH</sequence>
<dbReference type="Proteomes" id="UP001240447">
    <property type="component" value="Unassembled WGS sequence"/>
</dbReference>
<dbReference type="InterPro" id="IPR042098">
    <property type="entry name" value="TauD-like_sf"/>
</dbReference>
<gene>
    <name evidence="4" type="ORF">J2S59_000861</name>
</gene>
<dbReference type="Gene3D" id="3.60.130.10">
    <property type="entry name" value="Clavaminate synthase-like"/>
    <property type="match status" value="1"/>
</dbReference>
<dbReference type="Pfam" id="PF02668">
    <property type="entry name" value="TauD"/>
    <property type="match status" value="1"/>
</dbReference>
<dbReference type="SUPFAM" id="SSF51197">
    <property type="entry name" value="Clavaminate synthase-like"/>
    <property type="match status" value="1"/>
</dbReference>
<evidence type="ECO:0000256" key="2">
    <source>
        <dbReference type="ARBA" id="ARBA00023004"/>
    </source>
</evidence>
<accession>A0ABT9NKU9</accession>
<evidence type="ECO:0000259" key="3">
    <source>
        <dbReference type="Pfam" id="PF02668"/>
    </source>
</evidence>
<keyword evidence="2" id="KW-0408">Iron</keyword>
<dbReference type="InterPro" id="IPR003819">
    <property type="entry name" value="TauD/TfdA-like"/>
</dbReference>
<reference evidence="4 5" key="1">
    <citation type="submission" date="2023-07" db="EMBL/GenBank/DDBJ databases">
        <title>Sequencing the genomes of 1000 actinobacteria strains.</title>
        <authorList>
            <person name="Klenk H.-P."/>
        </authorList>
    </citation>
    <scope>NUCLEOTIDE SEQUENCE [LARGE SCALE GENOMIC DNA]</scope>
    <source>
        <strain evidence="4 5">GD13</strain>
    </source>
</reference>
<proteinExistence type="predicted"/>
<comment type="caution">
    <text evidence="4">The sequence shown here is derived from an EMBL/GenBank/DDBJ whole genome shotgun (WGS) entry which is preliminary data.</text>
</comment>
<keyword evidence="4" id="KW-0223">Dioxygenase</keyword>
<feature type="domain" description="TauD/TfdA-like" evidence="3">
    <location>
        <begin position="167"/>
        <end position="204"/>
    </location>
</feature>
<organism evidence="4 5">
    <name type="scientific">Nocardioides massiliensis</name>
    <dbReference type="NCBI Taxonomy" id="1325935"/>
    <lineage>
        <taxon>Bacteria</taxon>
        <taxon>Bacillati</taxon>
        <taxon>Actinomycetota</taxon>
        <taxon>Actinomycetes</taxon>
        <taxon>Propionibacteriales</taxon>
        <taxon>Nocardioidaceae</taxon>
        <taxon>Nocardioides</taxon>
    </lineage>
</organism>
<keyword evidence="1" id="KW-0560">Oxidoreductase</keyword>
<name>A0ABT9NKU9_9ACTN</name>
<protein>
    <submittedName>
        <fullName evidence="4">Alpha-ketoglutarate-dependent taurine dioxygenase</fullName>
    </submittedName>
</protein>
<keyword evidence="5" id="KW-1185">Reference proteome</keyword>
<dbReference type="EMBL" id="JAUSQM010000001">
    <property type="protein sequence ID" value="MDP9821052.1"/>
    <property type="molecule type" value="Genomic_DNA"/>
</dbReference>
<dbReference type="RefSeq" id="WP_068117034.1">
    <property type="nucleotide sequence ID" value="NZ_CCXJ01000063.1"/>
</dbReference>
<evidence type="ECO:0000256" key="1">
    <source>
        <dbReference type="ARBA" id="ARBA00023002"/>
    </source>
</evidence>
<evidence type="ECO:0000313" key="5">
    <source>
        <dbReference type="Proteomes" id="UP001240447"/>
    </source>
</evidence>
<evidence type="ECO:0000313" key="4">
    <source>
        <dbReference type="EMBL" id="MDP9821052.1"/>
    </source>
</evidence>
<dbReference type="GO" id="GO:0051213">
    <property type="term" value="F:dioxygenase activity"/>
    <property type="evidence" value="ECO:0007669"/>
    <property type="project" value="UniProtKB-KW"/>
</dbReference>